<evidence type="ECO:0000259" key="5">
    <source>
        <dbReference type="PROSITE" id="PS50937"/>
    </source>
</evidence>
<dbReference type="Gene3D" id="1.10.1660.10">
    <property type="match status" value="1"/>
</dbReference>
<organism evidence="6 7">
    <name type="scientific">Imperialibacter roseus</name>
    <dbReference type="NCBI Taxonomy" id="1324217"/>
    <lineage>
        <taxon>Bacteria</taxon>
        <taxon>Pseudomonadati</taxon>
        <taxon>Bacteroidota</taxon>
        <taxon>Cytophagia</taxon>
        <taxon>Cytophagales</taxon>
        <taxon>Flammeovirgaceae</taxon>
        <taxon>Imperialibacter</taxon>
    </lineage>
</organism>
<dbReference type="InterPro" id="IPR036244">
    <property type="entry name" value="TipA-like_antibiotic-bd"/>
</dbReference>
<dbReference type="Proteomes" id="UP001302349">
    <property type="component" value="Chromosome"/>
</dbReference>
<protein>
    <submittedName>
        <fullName evidence="6">MerR family transcriptional regulator</fullName>
    </submittedName>
</protein>
<name>A0ABZ0IJD3_9BACT</name>
<dbReference type="InterPro" id="IPR000551">
    <property type="entry name" value="MerR-type_HTH_dom"/>
</dbReference>
<dbReference type="Pfam" id="PF13411">
    <property type="entry name" value="MerR_1"/>
    <property type="match status" value="1"/>
</dbReference>
<dbReference type="PROSITE" id="PS50937">
    <property type="entry name" value="HTH_MERR_2"/>
    <property type="match status" value="1"/>
</dbReference>
<evidence type="ECO:0000256" key="1">
    <source>
        <dbReference type="ARBA" id="ARBA00023015"/>
    </source>
</evidence>
<dbReference type="InterPro" id="IPR009061">
    <property type="entry name" value="DNA-bd_dom_put_sf"/>
</dbReference>
<dbReference type="SMART" id="SM00422">
    <property type="entry name" value="HTH_MERR"/>
    <property type="match status" value="1"/>
</dbReference>
<dbReference type="EMBL" id="CP136051">
    <property type="protein sequence ID" value="WOK04583.1"/>
    <property type="molecule type" value="Genomic_DNA"/>
</dbReference>
<keyword evidence="4" id="KW-0804">Transcription</keyword>
<proteinExistence type="predicted"/>
<dbReference type="SUPFAM" id="SSF89082">
    <property type="entry name" value="Antibiotic binding domain of TipA-like multidrug resistance regulators"/>
    <property type="match status" value="1"/>
</dbReference>
<feature type="domain" description="HTH merR-type" evidence="5">
    <location>
        <begin position="3"/>
        <end position="73"/>
    </location>
</feature>
<keyword evidence="3" id="KW-0010">Activator</keyword>
<evidence type="ECO:0000256" key="4">
    <source>
        <dbReference type="ARBA" id="ARBA00023163"/>
    </source>
</evidence>
<dbReference type="InterPro" id="IPR047057">
    <property type="entry name" value="MerR_fam"/>
</dbReference>
<keyword evidence="7" id="KW-1185">Reference proteome</keyword>
<dbReference type="PANTHER" id="PTHR30204">
    <property type="entry name" value="REDOX-CYCLING DRUG-SENSING TRANSCRIPTIONAL ACTIVATOR SOXR"/>
    <property type="match status" value="1"/>
</dbReference>
<dbReference type="SUPFAM" id="SSF46955">
    <property type="entry name" value="Putative DNA-binding domain"/>
    <property type="match status" value="1"/>
</dbReference>
<evidence type="ECO:0000313" key="6">
    <source>
        <dbReference type="EMBL" id="WOK04583.1"/>
    </source>
</evidence>
<evidence type="ECO:0000256" key="2">
    <source>
        <dbReference type="ARBA" id="ARBA00023125"/>
    </source>
</evidence>
<evidence type="ECO:0000256" key="3">
    <source>
        <dbReference type="ARBA" id="ARBA00023159"/>
    </source>
</evidence>
<dbReference type="InterPro" id="IPR012925">
    <property type="entry name" value="TipAS_dom"/>
</dbReference>
<evidence type="ECO:0000313" key="7">
    <source>
        <dbReference type="Proteomes" id="UP001302349"/>
    </source>
</evidence>
<accession>A0ABZ0IJD3</accession>
<sequence length="255" mass="30362">MAGYTVKKLAKLAGVSVRTLHHYDQIGLLTPEERGFDSGYRYYGRHEMLRLQQILFYRELGFALKEIKKIMDEKDFDLLKSLEFQKSEIHKQIARNKVLLGTLEKTIDEIKNRKTMVTDKEMYEGFTEEQVKSYRQEVVDRWGKEALDHSENVIRNKTKEEWAHTKKQSDDFCRQMVALMSQPVTHREVQQLIARHHAWIGQFFEVTEEKYRGLADMYVADERFKVNYEKFAFGLAEYMKKAMYQFCENGMKIQK</sequence>
<gene>
    <name evidence="6" type="ORF">RT717_15990</name>
</gene>
<dbReference type="Pfam" id="PF07739">
    <property type="entry name" value="TipAS"/>
    <property type="match status" value="1"/>
</dbReference>
<dbReference type="CDD" id="cd01106">
    <property type="entry name" value="HTH_TipAL-Mta"/>
    <property type="match status" value="1"/>
</dbReference>
<reference evidence="6 7" key="1">
    <citation type="journal article" date="2023" name="Microbiol. Resour. Announc.">
        <title>Complete Genome Sequence of Imperialibacter roseus strain P4T.</title>
        <authorList>
            <person name="Tizabi D.R."/>
            <person name="Bachvaroff T."/>
            <person name="Hill R.T."/>
        </authorList>
    </citation>
    <scope>NUCLEOTIDE SEQUENCE [LARGE SCALE GENOMIC DNA]</scope>
    <source>
        <strain evidence="6 7">P4T</strain>
    </source>
</reference>
<keyword evidence="2" id="KW-0238">DNA-binding</keyword>
<dbReference type="PANTHER" id="PTHR30204:SF90">
    <property type="entry name" value="HTH-TYPE TRANSCRIPTIONAL ACTIVATOR MTA"/>
    <property type="match status" value="1"/>
</dbReference>
<keyword evidence="1" id="KW-0805">Transcription regulation</keyword>
<dbReference type="RefSeq" id="WP_317487388.1">
    <property type="nucleotide sequence ID" value="NZ_CP136051.1"/>
</dbReference>
<dbReference type="Gene3D" id="1.10.490.50">
    <property type="entry name" value="Antibiotic binding domain of TipA-like multidrug resistance regulators"/>
    <property type="match status" value="1"/>
</dbReference>